<name>A0ACC1YPY6_MELAZ</name>
<protein>
    <submittedName>
        <fullName evidence="1">Pentatricopeptide repeat-containing protein</fullName>
    </submittedName>
</protein>
<keyword evidence="2" id="KW-1185">Reference proteome</keyword>
<sequence>MNALIVGSLIRGSHKGSIIRRSFHVSPSAYGELIEIYTRGRALYKGKILHAHLIVTGLARLTLLTSNLITFYAECRNILYARKLFDEIPKTNIRRWIALTGAYARRGYHQEAVNVFHEMQSQGLKQNVFVIPSVLKACGHVSDTMTGEKIHCVVLKHSFETDAFVISALIDMYSKCGNTEKAKRVFDEMVQKDSIAMNSMVSGYVQHGHADEALNLVEEMEILGVMPNLVSWNTLIAGFSQKGDQVMVSKLFYLMRTNGVEPDAVSWTSVISGLVQNFFNNEAFNTFKQMLSRGFIPTSATISSILPACASVANVRRGKEIHGYALMIGVEDDLYVRSALVDMYAKCGFISEARTLFSKMSERNTVTWNSMIFGYANHGHCNEAIELFYQMEEEKKLDHLSFTAVLTACCHAGLVEPGQMLFRMMQEKHKIMPRTEHYACMVDLLGRAGRVIEAYNLIKTMPSDPDLFVWGALLGACKHHGNVDLAEIAAKHLSELEPGSAANNLLLTDLYANTGSWSKVTRLKKMMKKRKLRRFPGCSWIEAA</sequence>
<gene>
    <name evidence="1" type="ORF">OWV82_004585</name>
</gene>
<dbReference type="EMBL" id="CM051395">
    <property type="protein sequence ID" value="KAJ4725765.1"/>
    <property type="molecule type" value="Genomic_DNA"/>
</dbReference>
<reference evidence="1 2" key="1">
    <citation type="journal article" date="2023" name="Science">
        <title>Complex scaffold remodeling in plant triterpene biosynthesis.</title>
        <authorList>
            <person name="De La Pena R."/>
            <person name="Hodgson H."/>
            <person name="Liu J.C."/>
            <person name="Stephenson M.J."/>
            <person name="Martin A.C."/>
            <person name="Owen C."/>
            <person name="Harkess A."/>
            <person name="Leebens-Mack J."/>
            <person name="Jimenez L.E."/>
            <person name="Osbourn A."/>
            <person name="Sattely E.S."/>
        </authorList>
    </citation>
    <scope>NUCLEOTIDE SEQUENCE [LARGE SCALE GENOMIC DNA]</scope>
    <source>
        <strain evidence="2">cv. JPN11</strain>
        <tissue evidence="1">Leaf</tissue>
    </source>
</reference>
<accession>A0ACC1YPY6</accession>
<comment type="caution">
    <text evidence="1">The sequence shown here is derived from an EMBL/GenBank/DDBJ whole genome shotgun (WGS) entry which is preliminary data.</text>
</comment>
<evidence type="ECO:0000313" key="2">
    <source>
        <dbReference type="Proteomes" id="UP001164539"/>
    </source>
</evidence>
<evidence type="ECO:0000313" key="1">
    <source>
        <dbReference type="EMBL" id="KAJ4725765.1"/>
    </source>
</evidence>
<organism evidence="1 2">
    <name type="scientific">Melia azedarach</name>
    <name type="common">Chinaberry tree</name>
    <dbReference type="NCBI Taxonomy" id="155640"/>
    <lineage>
        <taxon>Eukaryota</taxon>
        <taxon>Viridiplantae</taxon>
        <taxon>Streptophyta</taxon>
        <taxon>Embryophyta</taxon>
        <taxon>Tracheophyta</taxon>
        <taxon>Spermatophyta</taxon>
        <taxon>Magnoliopsida</taxon>
        <taxon>eudicotyledons</taxon>
        <taxon>Gunneridae</taxon>
        <taxon>Pentapetalae</taxon>
        <taxon>rosids</taxon>
        <taxon>malvids</taxon>
        <taxon>Sapindales</taxon>
        <taxon>Meliaceae</taxon>
        <taxon>Melia</taxon>
    </lineage>
</organism>
<dbReference type="Proteomes" id="UP001164539">
    <property type="component" value="Chromosome 2"/>
</dbReference>
<proteinExistence type="predicted"/>